<organism evidence="6 7">
    <name type="scientific">Trichoplax adhaerens</name>
    <name type="common">Trichoplax reptans</name>
    <dbReference type="NCBI Taxonomy" id="10228"/>
    <lineage>
        <taxon>Eukaryota</taxon>
        <taxon>Metazoa</taxon>
        <taxon>Placozoa</taxon>
        <taxon>Uniplacotomia</taxon>
        <taxon>Trichoplacea</taxon>
        <taxon>Trichoplacidae</taxon>
        <taxon>Trichoplax</taxon>
    </lineage>
</organism>
<dbReference type="SUPFAM" id="SSF47616">
    <property type="entry name" value="GST C-terminal domain-like"/>
    <property type="match status" value="1"/>
</dbReference>
<dbReference type="eggNOG" id="KOG1695">
    <property type="taxonomic scope" value="Eukaryota"/>
</dbReference>
<evidence type="ECO:0000256" key="3">
    <source>
        <dbReference type="ARBA" id="ARBA00047960"/>
    </source>
</evidence>
<dbReference type="InterPro" id="IPR010987">
    <property type="entry name" value="Glutathione-S-Trfase_C-like"/>
</dbReference>
<dbReference type="PROSITE" id="PS50404">
    <property type="entry name" value="GST_NTER"/>
    <property type="match status" value="1"/>
</dbReference>
<dbReference type="EMBL" id="DS985244">
    <property type="protein sequence ID" value="EDV25291.1"/>
    <property type="molecule type" value="Genomic_DNA"/>
</dbReference>
<dbReference type="SFLD" id="SFLDG00363">
    <property type="entry name" value="AMPS_(cytGST):_Alpha-__Mu-__Pi"/>
    <property type="match status" value="1"/>
</dbReference>
<dbReference type="Pfam" id="PF02798">
    <property type="entry name" value="GST_N"/>
    <property type="match status" value="1"/>
</dbReference>
<dbReference type="STRING" id="10228.B3RU77"/>
<dbReference type="OrthoDB" id="414243at2759"/>
<dbReference type="FunFam" id="3.40.30.10:FF:000168">
    <property type="entry name" value="Glutathione S-transferase 2"/>
    <property type="match status" value="1"/>
</dbReference>
<dbReference type="InterPro" id="IPR040079">
    <property type="entry name" value="Glutathione_S-Trfase"/>
</dbReference>
<dbReference type="PROSITE" id="PS50405">
    <property type="entry name" value="GST_CTER"/>
    <property type="match status" value="1"/>
</dbReference>
<dbReference type="SFLD" id="SFLDG01205">
    <property type="entry name" value="AMPS.1"/>
    <property type="match status" value="1"/>
</dbReference>
<dbReference type="InterPro" id="IPR036282">
    <property type="entry name" value="Glutathione-S-Trfase_C_sf"/>
</dbReference>
<dbReference type="CDD" id="cd03192">
    <property type="entry name" value="GST_C_Sigma_like"/>
    <property type="match status" value="1"/>
</dbReference>
<dbReference type="HOGENOM" id="CLU_039475_1_0_1"/>
<feature type="domain" description="GST C-terminal" evidence="5">
    <location>
        <begin position="83"/>
        <end position="209"/>
    </location>
</feature>
<dbReference type="GO" id="GO:0006749">
    <property type="term" value="P:glutathione metabolic process"/>
    <property type="evidence" value="ECO:0000318"/>
    <property type="project" value="GO_Central"/>
</dbReference>
<dbReference type="CTD" id="6752537"/>
<keyword evidence="2" id="KW-0808">Transferase</keyword>
<evidence type="ECO:0000313" key="7">
    <source>
        <dbReference type="Proteomes" id="UP000009022"/>
    </source>
</evidence>
<dbReference type="Gene3D" id="3.40.30.10">
    <property type="entry name" value="Glutaredoxin"/>
    <property type="match status" value="1"/>
</dbReference>
<evidence type="ECO:0000313" key="6">
    <source>
        <dbReference type="EMBL" id="EDV25291.1"/>
    </source>
</evidence>
<dbReference type="KEGG" id="tad:TRIADDRAFT_55184"/>
<dbReference type="RefSeq" id="XP_002111324.1">
    <property type="nucleotide sequence ID" value="XM_002111288.1"/>
</dbReference>
<dbReference type="InterPro" id="IPR004045">
    <property type="entry name" value="Glutathione_S-Trfase_N"/>
</dbReference>
<dbReference type="InterPro" id="IPR050213">
    <property type="entry name" value="GST_superfamily"/>
</dbReference>
<dbReference type="CDD" id="cd03039">
    <property type="entry name" value="GST_N_Sigma_like"/>
    <property type="match status" value="1"/>
</dbReference>
<dbReference type="SUPFAM" id="SSF52833">
    <property type="entry name" value="Thioredoxin-like"/>
    <property type="match status" value="1"/>
</dbReference>
<dbReference type="InterPro" id="IPR004046">
    <property type="entry name" value="GST_C"/>
</dbReference>
<dbReference type="PANTHER" id="PTHR11571">
    <property type="entry name" value="GLUTATHIONE S-TRANSFERASE"/>
    <property type="match status" value="1"/>
</dbReference>
<reference evidence="6 7" key="1">
    <citation type="journal article" date="2008" name="Nature">
        <title>The Trichoplax genome and the nature of placozoans.</title>
        <authorList>
            <person name="Srivastava M."/>
            <person name="Begovic E."/>
            <person name="Chapman J."/>
            <person name="Putnam N.H."/>
            <person name="Hellsten U."/>
            <person name="Kawashima T."/>
            <person name="Kuo A."/>
            <person name="Mitros T."/>
            <person name="Salamov A."/>
            <person name="Carpenter M.L."/>
            <person name="Signorovitch A.Y."/>
            <person name="Moreno M.A."/>
            <person name="Kamm K."/>
            <person name="Grimwood J."/>
            <person name="Schmutz J."/>
            <person name="Shapiro H."/>
            <person name="Grigoriev I.V."/>
            <person name="Buss L.W."/>
            <person name="Schierwater B."/>
            <person name="Dellaporta S.L."/>
            <person name="Rokhsar D.S."/>
        </authorList>
    </citation>
    <scope>NUCLEOTIDE SEQUENCE [LARGE SCALE GENOMIC DNA]</scope>
    <source>
        <strain evidence="6 7">Grell-BS-1999</strain>
    </source>
</reference>
<dbReference type="GO" id="GO:0004364">
    <property type="term" value="F:glutathione transferase activity"/>
    <property type="evidence" value="ECO:0000318"/>
    <property type="project" value="GO_Central"/>
</dbReference>
<evidence type="ECO:0000259" key="4">
    <source>
        <dbReference type="PROSITE" id="PS50404"/>
    </source>
</evidence>
<feature type="domain" description="GST N-terminal" evidence="4">
    <location>
        <begin position="2"/>
        <end position="81"/>
    </location>
</feature>
<dbReference type="FunFam" id="1.20.1050.10:FF:000030">
    <property type="entry name" value="Glutathione S-transferase S1"/>
    <property type="match status" value="1"/>
</dbReference>
<dbReference type="InterPro" id="IPR036249">
    <property type="entry name" value="Thioredoxin-like_sf"/>
</dbReference>
<gene>
    <name evidence="6" type="ORF">TRIADDRAFT_55184</name>
</gene>
<proteinExistence type="predicted"/>
<dbReference type="Pfam" id="PF14497">
    <property type="entry name" value="GST_C_3"/>
    <property type="match status" value="1"/>
</dbReference>
<name>B3RU77_TRIAD</name>
<accession>B3RU77</accession>
<dbReference type="PANTHER" id="PTHR11571:SF224">
    <property type="entry name" value="HEMATOPOIETIC PROSTAGLANDIN D SYNTHASE"/>
    <property type="match status" value="1"/>
</dbReference>
<dbReference type="AlphaFoldDB" id="B3RU77"/>
<sequence>MTNYKLYYFNLDARAELIRLLFAYGGIKYEDIRYSFDEWPKVKESGPFPFKQMPVLEVDGKPICQSNAICRHLARVIGIDGKNETEKVLIDMVADSCTYEIVEKAYDHRAPFAEPDENKRVEKGKVFRDAKLEPFLINLDNLYQKIGGKYFVSDEITYADLAYYRMINNVKPLLADLPTPHPKLKDLYARISENEKLKEWEKHKAEAIF</sequence>
<dbReference type="OMA" id="DCARLDM"/>
<dbReference type="InParanoid" id="B3RU77"/>
<dbReference type="PhylomeDB" id="B3RU77"/>
<dbReference type="Proteomes" id="UP000009022">
    <property type="component" value="Unassembled WGS sequence"/>
</dbReference>
<evidence type="ECO:0000256" key="1">
    <source>
        <dbReference type="ARBA" id="ARBA00012452"/>
    </source>
</evidence>
<dbReference type="Gene3D" id="1.20.1050.10">
    <property type="match status" value="1"/>
</dbReference>
<keyword evidence="7" id="KW-1185">Reference proteome</keyword>
<dbReference type="EC" id="2.5.1.18" evidence="1"/>
<evidence type="ECO:0000256" key="2">
    <source>
        <dbReference type="ARBA" id="ARBA00022679"/>
    </source>
</evidence>
<evidence type="ECO:0000259" key="5">
    <source>
        <dbReference type="PROSITE" id="PS50405"/>
    </source>
</evidence>
<protein>
    <recommendedName>
        <fullName evidence="1">glutathione transferase</fullName>
        <ecNumber evidence="1">2.5.1.18</ecNumber>
    </recommendedName>
</protein>
<dbReference type="GeneID" id="6752537"/>
<comment type="catalytic activity">
    <reaction evidence="3">
        <text>RX + glutathione = an S-substituted glutathione + a halide anion + H(+)</text>
        <dbReference type="Rhea" id="RHEA:16437"/>
        <dbReference type="ChEBI" id="CHEBI:15378"/>
        <dbReference type="ChEBI" id="CHEBI:16042"/>
        <dbReference type="ChEBI" id="CHEBI:17792"/>
        <dbReference type="ChEBI" id="CHEBI:57925"/>
        <dbReference type="ChEBI" id="CHEBI:90779"/>
        <dbReference type="EC" id="2.5.1.18"/>
    </reaction>
</comment>
<dbReference type="SFLD" id="SFLDS00019">
    <property type="entry name" value="Glutathione_Transferase_(cytos"/>
    <property type="match status" value="1"/>
</dbReference>